<accession>A0AA96IF77</accession>
<sequence length="184" mass="20807">MIVSAGNQETFTFAKSIGVGLVSSAINLTKICLFNRPEFILFIGSAGSYGNHKIFDIVESKNSSNIEMSFLENFSYTPIDNAVRIDTNLTKSEVVVNSSNYISTNQTLSKEFLQYNVELENMEFFSVLSVAKEFEIPAFGIFIVTNYTNEDAHNDFLKNHKIAMEKLTQYLIEKNIIKIKAEEQ</sequence>
<dbReference type="AlphaFoldDB" id="A0AA96IF77"/>
<evidence type="ECO:0000313" key="2">
    <source>
        <dbReference type="EMBL" id="WNL29895.1"/>
    </source>
</evidence>
<dbReference type="EMBL" id="CP134854">
    <property type="protein sequence ID" value="WNL29895.1"/>
    <property type="molecule type" value="Genomic_DNA"/>
</dbReference>
<gene>
    <name evidence="2" type="ORF">RMQ68_00480</name>
</gene>
<dbReference type="Pfam" id="PF01048">
    <property type="entry name" value="PNP_UDP_1"/>
    <property type="match status" value="1"/>
</dbReference>
<proteinExistence type="predicted"/>
<dbReference type="GO" id="GO:0003824">
    <property type="term" value="F:catalytic activity"/>
    <property type="evidence" value="ECO:0007669"/>
    <property type="project" value="InterPro"/>
</dbReference>
<organism evidence="2">
    <name type="scientific">Arcobacter sp. AZ-2023</name>
    <dbReference type="NCBI Taxonomy" id="3074453"/>
    <lineage>
        <taxon>Bacteria</taxon>
        <taxon>Pseudomonadati</taxon>
        <taxon>Campylobacterota</taxon>
        <taxon>Epsilonproteobacteria</taxon>
        <taxon>Campylobacterales</taxon>
        <taxon>Arcobacteraceae</taxon>
        <taxon>Arcobacter</taxon>
    </lineage>
</organism>
<reference evidence="2" key="1">
    <citation type="submission" date="2023-09" db="EMBL/GenBank/DDBJ databases">
        <title>Arcobacter tbilisiensis sp. nov. isolated from chicken meat in Tbilisi, Georgia.</title>
        <authorList>
            <person name="Matthias R."/>
            <person name="Zautner A.E."/>
        </authorList>
    </citation>
    <scope>NUCLEOTIDE SEQUENCE</scope>
    <source>
        <strain evidence="2">LEO 52</strain>
    </source>
</reference>
<dbReference type="GO" id="GO:0009116">
    <property type="term" value="P:nucleoside metabolic process"/>
    <property type="evidence" value="ECO:0007669"/>
    <property type="project" value="InterPro"/>
</dbReference>
<feature type="domain" description="Nucleoside phosphorylase" evidence="1">
    <location>
        <begin position="16"/>
        <end position="171"/>
    </location>
</feature>
<dbReference type="SUPFAM" id="SSF53167">
    <property type="entry name" value="Purine and uridine phosphorylases"/>
    <property type="match status" value="1"/>
</dbReference>
<name>A0AA96IF77_9BACT</name>
<protein>
    <submittedName>
        <fullName evidence="2">Purine-nucleoside phosphorylase</fullName>
    </submittedName>
</protein>
<dbReference type="InterPro" id="IPR000845">
    <property type="entry name" value="Nucleoside_phosphorylase_d"/>
</dbReference>
<evidence type="ECO:0000259" key="1">
    <source>
        <dbReference type="Pfam" id="PF01048"/>
    </source>
</evidence>
<dbReference type="Gene3D" id="3.40.50.1580">
    <property type="entry name" value="Nucleoside phosphorylase domain"/>
    <property type="match status" value="1"/>
</dbReference>
<dbReference type="InterPro" id="IPR035994">
    <property type="entry name" value="Nucleoside_phosphorylase_sf"/>
</dbReference>